<dbReference type="STRING" id="1555241.A0A4P9XBP9"/>
<dbReference type="FunFam" id="1.20.1560.10:FF:000058">
    <property type="entry name" value="ABC transporter B family member 25"/>
    <property type="match status" value="1"/>
</dbReference>
<accession>A0A4P9XBP9</accession>
<organism evidence="12 13">
    <name type="scientific">Caulochytrium protostelioides</name>
    <dbReference type="NCBI Taxonomy" id="1555241"/>
    <lineage>
        <taxon>Eukaryota</taxon>
        <taxon>Fungi</taxon>
        <taxon>Fungi incertae sedis</taxon>
        <taxon>Chytridiomycota</taxon>
        <taxon>Chytridiomycota incertae sedis</taxon>
        <taxon>Chytridiomycetes</taxon>
        <taxon>Caulochytriales</taxon>
        <taxon>Caulochytriaceae</taxon>
        <taxon>Caulochytrium</taxon>
    </lineage>
</organism>
<dbReference type="FunFam" id="3.40.50.300:FF:000218">
    <property type="entry name" value="Multidrug ABC transporter ATP-binding protein"/>
    <property type="match status" value="1"/>
</dbReference>
<dbReference type="SMART" id="SM00382">
    <property type="entry name" value="AAA"/>
    <property type="match status" value="1"/>
</dbReference>
<feature type="transmembrane region" description="Helical" evidence="9">
    <location>
        <begin position="168"/>
        <end position="185"/>
    </location>
</feature>
<feature type="domain" description="ABC transporter" evidence="10">
    <location>
        <begin position="342"/>
        <end position="578"/>
    </location>
</feature>
<evidence type="ECO:0000256" key="8">
    <source>
        <dbReference type="ARBA" id="ARBA00023136"/>
    </source>
</evidence>
<protein>
    <recommendedName>
        <fullName evidence="14">P-loop containing nucleoside triphosphate hydrolase protein</fullName>
    </recommendedName>
</protein>
<dbReference type="InterPro" id="IPR017871">
    <property type="entry name" value="ABC_transporter-like_CS"/>
</dbReference>
<evidence type="ECO:0000313" key="12">
    <source>
        <dbReference type="EMBL" id="RKP02826.1"/>
    </source>
</evidence>
<gene>
    <name evidence="12" type="ORF">CXG81DRAFT_267</name>
</gene>
<evidence type="ECO:0008006" key="14">
    <source>
        <dbReference type="Google" id="ProtNLM"/>
    </source>
</evidence>
<dbReference type="GO" id="GO:0016887">
    <property type="term" value="F:ATP hydrolysis activity"/>
    <property type="evidence" value="ECO:0007669"/>
    <property type="project" value="InterPro"/>
</dbReference>
<dbReference type="PROSITE" id="PS50893">
    <property type="entry name" value="ABC_TRANSPORTER_2"/>
    <property type="match status" value="1"/>
</dbReference>
<feature type="non-terminal residue" evidence="12">
    <location>
        <position position="578"/>
    </location>
</feature>
<feature type="domain" description="ABC transmembrane type-1" evidence="11">
    <location>
        <begin position="17"/>
        <end position="309"/>
    </location>
</feature>
<dbReference type="InterPro" id="IPR036640">
    <property type="entry name" value="ABC1_TM_sf"/>
</dbReference>
<keyword evidence="8 9" id="KW-0472">Membrane</keyword>
<dbReference type="InterPro" id="IPR011527">
    <property type="entry name" value="ABC1_TM_dom"/>
</dbReference>
<proteinExistence type="inferred from homology"/>
<feature type="non-terminal residue" evidence="12">
    <location>
        <position position="1"/>
    </location>
</feature>
<dbReference type="InterPro" id="IPR039421">
    <property type="entry name" value="Type_1_exporter"/>
</dbReference>
<evidence type="ECO:0000313" key="13">
    <source>
        <dbReference type="Proteomes" id="UP000274922"/>
    </source>
</evidence>
<dbReference type="CDD" id="cd18573">
    <property type="entry name" value="ABC_6TM_ABCB10_like"/>
    <property type="match status" value="1"/>
</dbReference>
<dbReference type="SUPFAM" id="SSF52540">
    <property type="entry name" value="P-loop containing nucleoside triphosphate hydrolases"/>
    <property type="match status" value="1"/>
</dbReference>
<dbReference type="Gene3D" id="1.20.1560.10">
    <property type="entry name" value="ABC transporter type 1, transmembrane domain"/>
    <property type="match status" value="1"/>
</dbReference>
<evidence type="ECO:0000256" key="9">
    <source>
        <dbReference type="SAM" id="Phobius"/>
    </source>
</evidence>
<dbReference type="InterPro" id="IPR003593">
    <property type="entry name" value="AAA+_ATPase"/>
</dbReference>
<evidence type="ECO:0000259" key="11">
    <source>
        <dbReference type="PROSITE" id="PS50929"/>
    </source>
</evidence>
<evidence type="ECO:0000256" key="7">
    <source>
        <dbReference type="ARBA" id="ARBA00022989"/>
    </source>
</evidence>
<dbReference type="Pfam" id="PF00005">
    <property type="entry name" value="ABC_tran"/>
    <property type="match status" value="1"/>
</dbReference>
<feature type="transmembrane region" description="Helical" evidence="9">
    <location>
        <begin position="248"/>
        <end position="269"/>
    </location>
</feature>
<keyword evidence="4 9" id="KW-0812">Transmembrane</keyword>
<dbReference type="InterPro" id="IPR003439">
    <property type="entry name" value="ABC_transporter-like_ATP-bd"/>
</dbReference>
<dbReference type="GO" id="GO:0015421">
    <property type="term" value="F:ABC-type oligopeptide transporter activity"/>
    <property type="evidence" value="ECO:0007669"/>
    <property type="project" value="TreeGrafter"/>
</dbReference>
<dbReference type="InterPro" id="IPR027417">
    <property type="entry name" value="P-loop_NTPase"/>
</dbReference>
<evidence type="ECO:0000259" key="10">
    <source>
        <dbReference type="PROSITE" id="PS50893"/>
    </source>
</evidence>
<feature type="transmembrane region" description="Helical" evidence="9">
    <location>
        <begin position="61"/>
        <end position="80"/>
    </location>
</feature>
<dbReference type="PANTHER" id="PTHR43394:SF1">
    <property type="entry name" value="ATP-BINDING CASSETTE SUB-FAMILY B MEMBER 10, MITOCHONDRIAL"/>
    <property type="match status" value="1"/>
</dbReference>
<keyword evidence="7 9" id="KW-1133">Transmembrane helix</keyword>
<dbReference type="GO" id="GO:0005524">
    <property type="term" value="F:ATP binding"/>
    <property type="evidence" value="ECO:0007669"/>
    <property type="project" value="UniProtKB-KW"/>
</dbReference>
<evidence type="ECO:0000256" key="2">
    <source>
        <dbReference type="ARBA" id="ARBA00005580"/>
    </source>
</evidence>
<reference evidence="13" key="1">
    <citation type="journal article" date="2018" name="Nat. Microbiol.">
        <title>Leveraging single-cell genomics to expand the fungal tree of life.</title>
        <authorList>
            <person name="Ahrendt S.R."/>
            <person name="Quandt C.A."/>
            <person name="Ciobanu D."/>
            <person name="Clum A."/>
            <person name="Salamov A."/>
            <person name="Andreopoulos B."/>
            <person name="Cheng J.F."/>
            <person name="Woyke T."/>
            <person name="Pelin A."/>
            <person name="Henrissat B."/>
            <person name="Reynolds N.K."/>
            <person name="Benny G.L."/>
            <person name="Smith M.E."/>
            <person name="James T.Y."/>
            <person name="Grigoriev I.V."/>
        </authorList>
    </citation>
    <scope>NUCLEOTIDE SEQUENCE [LARGE SCALE GENOMIC DNA]</scope>
    <source>
        <strain evidence="13">ATCC 52028</strain>
    </source>
</reference>
<evidence type="ECO:0000256" key="1">
    <source>
        <dbReference type="ARBA" id="ARBA00004141"/>
    </source>
</evidence>
<sequence>ELLRLLRLARPEAGIMALAIVLLLISSAITISIPFSMGKILDLVSQSRIQEHSTSMDDRTASFAIIFSGLLVLFTIGAAANMTRLVLMRIAAERTVMRLRRLIFDNIMHQDLSFHDQNRTGELISRLSADTVVVGKTITNNISDGMRNLTMASVGVGIMMYTNPNLTGIMMLIIPPAAGAAIYYGRIVRNLSKQTQNAISETTKVSEEKIGKMRTVRAFSQENREVARYGDAIQNVYDIALRDGRATAVFYAGMMYSGNLLMLALLYFGGQMAQANEITVGELISFSMYTVYVGGAMVGLTSFFSEIMKGLGASTRLFTLLERPRNIEQATGITLPAVRGRVRIEDLTFAYPTRPDTDVFRGMCLDIPAGMSLSFVGTSGSGKSSIAQLLLRFYDPQSGRITLDGHDLRTLNPSWLRRDVIGYVPQEPSLFAASIRDNIAYGVPDATPEAIEHAARLACAHDFIMQFPDGYDTMIGENSVGLSGGQKQRIAIARALLKNPTILVMDEATSALSSTDEALIAQGLAQAARGRTTITITHRLQSVTDKHAVVVVDGGRAVEFDEPYKLLQNPEGAFSQLV</sequence>
<comment type="similarity">
    <text evidence="2">Belongs to the ABC transporter superfamily. ABCB family. Mitochondrial peptide exporter (TC 3.A.1.212) subfamily.</text>
</comment>
<keyword evidence="3" id="KW-0813">Transport</keyword>
<keyword evidence="6" id="KW-0067">ATP-binding</keyword>
<evidence type="ECO:0000256" key="3">
    <source>
        <dbReference type="ARBA" id="ARBA00022448"/>
    </source>
</evidence>
<dbReference type="Proteomes" id="UP000274922">
    <property type="component" value="Unassembled WGS sequence"/>
</dbReference>
<dbReference type="Gene3D" id="3.40.50.300">
    <property type="entry name" value="P-loop containing nucleotide triphosphate hydrolases"/>
    <property type="match status" value="1"/>
</dbReference>
<evidence type="ECO:0000256" key="4">
    <source>
        <dbReference type="ARBA" id="ARBA00022692"/>
    </source>
</evidence>
<feature type="transmembrane region" description="Helical" evidence="9">
    <location>
        <begin position="12"/>
        <end position="35"/>
    </location>
</feature>
<dbReference type="OrthoDB" id="6500128at2759"/>
<name>A0A4P9XBP9_9FUNG</name>
<dbReference type="SUPFAM" id="SSF90123">
    <property type="entry name" value="ABC transporter transmembrane region"/>
    <property type="match status" value="1"/>
</dbReference>
<evidence type="ECO:0000256" key="5">
    <source>
        <dbReference type="ARBA" id="ARBA00022741"/>
    </source>
</evidence>
<keyword evidence="13" id="KW-1185">Reference proteome</keyword>
<dbReference type="PROSITE" id="PS00211">
    <property type="entry name" value="ABC_TRANSPORTER_1"/>
    <property type="match status" value="1"/>
</dbReference>
<keyword evidence="5" id="KW-0547">Nucleotide-binding</keyword>
<dbReference type="GO" id="GO:0090374">
    <property type="term" value="P:oligopeptide export from mitochondrion"/>
    <property type="evidence" value="ECO:0007669"/>
    <property type="project" value="TreeGrafter"/>
</dbReference>
<feature type="transmembrane region" description="Helical" evidence="9">
    <location>
        <begin position="289"/>
        <end position="308"/>
    </location>
</feature>
<dbReference type="AlphaFoldDB" id="A0A4P9XBP9"/>
<dbReference type="GO" id="GO:0005743">
    <property type="term" value="C:mitochondrial inner membrane"/>
    <property type="evidence" value="ECO:0007669"/>
    <property type="project" value="TreeGrafter"/>
</dbReference>
<dbReference type="Pfam" id="PF00664">
    <property type="entry name" value="ABC_membrane"/>
    <property type="match status" value="1"/>
</dbReference>
<dbReference type="PROSITE" id="PS50929">
    <property type="entry name" value="ABC_TM1F"/>
    <property type="match status" value="1"/>
</dbReference>
<comment type="subcellular location">
    <subcellularLocation>
        <location evidence="1">Membrane</location>
        <topology evidence="1">Multi-pass membrane protein</topology>
    </subcellularLocation>
</comment>
<dbReference type="EMBL" id="ML014134">
    <property type="protein sequence ID" value="RKP02826.1"/>
    <property type="molecule type" value="Genomic_DNA"/>
</dbReference>
<dbReference type="PANTHER" id="PTHR43394">
    <property type="entry name" value="ATP-DEPENDENT PERMEASE MDL1, MITOCHONDRIAL"/>
    <property type="match status" value="1"/>
</dbReference>
<evidence type="ECO:0000256" key="6">
    <source>
        <dbReference type="ARBA" id="ARBA00022840"/>
    </source>
</evidence>